<feature type="transmembrane region" description="Helical" evidence="2">
    <location>
        <begin position="304"/>
        <end position="323"/>
    </location>
</feature>
<evidence type="ECO:0000313" key="4">
    <source>
        <dbReference type="Proteomes" id="UP000067626"/>
    </source>
</evidence>
<sequence length="570" mass="60859">MLLSRFWYGVLALALGAAVFMLFVAAEVYNRVGNRAMSESLSADSSAVEWYLNDDARKRSALLIRPSLNTDLRAALAKASTEVKPGAEVREKARKALRGDVDEFPADLKFDAVWAVDAGGRVIAAVGFEHREDWELGGYPAVADALHGWIRDDAWVWKGRIYRVTTRPVEQEVNGDPVGAVIGAKIVDDMFARAVSKRTGAAIAFYAEGARVASGAPEGFDKANLDQITQDLKLLDDNKDYKEKGRTEVRVIGAHLGVVYARLAGEAWELGAGYAVGRLAAAVDSPAGFLDLATNDDKAKVPTIFILLVVVAAAGLGLLFSLLEHTRPLQVFRAEAIRLAKGEIDVLAPSRFRGAYKKIAAELNDGIEKVAAKGGAPRKAADLEQVLGPIPAQPAMSAFAVPDTSGPVSQPRSGPQRPPLSGRGAGPRPPGAIGGGPSSGRSDEAAVELQSEPPAAIGGPPRPPPPRRPAPPRPPGAELSEPGVAQEAPGEAHEEGQAVDELTEWRAVYEEFRTVKQQCGEPVDSLTFEKFKATLQRNKDALVSRHQCSRVKFTVYVKDGKAALKASPVK</sequence>
<dbReference type="KEGG" id="ccro:CMC5_004210"/>
<dbReference type="RefSeq" id="WP_050428841.1">
    <property type="nucleotide sequence ID" value="NZ_CP012159.1"/>
</dbReference>
<dbReference type="OrthoDB" id="5488206at2"/>
<dbReference type="EMBL" id="CP012159">
    <property type="protein sequence ID" value="AKT36307.1"/>
    <property type="molecule type" value="Genomic_DNA"/>
</dbReference>
<reference evidence="3 4" key="1">
    <citation type="submission" date="2015-07" db="EMBL/GenBank/DDBJ databases">
        <title>Genome analysis of myxobacterium Chondromyces crocatus Cm c5 reveals a high potential for natural compound synthesis and the genetic basis for the loss of fruiting body formation.</title>
        <authorList>
            <person name="Zaburannyi N."/>
            <person name="Bunk B."/>
            <person name="Maier J."/>
            <person name="Overmann J."/>
            <person name="Mueller R."/>
        </authorList>
    </citation>
    <scope>NUCLEOTIDE SEQUENCE [LARGE SCALE GENOMIC DNA]</scope>
    <source>
        <strain evidence="3 4">Cm c5</strain>
    </source>
</reference>
<proteinExistence type="predicted"/>
<dbReference type="STRING" id="52.CMC5_004210"/>
<dbReference type="AlphaFoldDB" id="A0A0K1E6J6"/>
<keyword evidence="4" id="KW-1185">Reference proteome</keyword>
<dbReference type="InterPro" id="IPR048134">
    <property type="entry name" value="MXAN_5187-like"/>
</dbReference>
<feature type="transmembrane region" description="Helical" evidence="2">
    <location>
        <begin position="6"/>
        <end position="29"/>
    </location>
</feature>
<evidence type="ECO:0000256" key="1">
    <source>
        <dbReference type="SAM" id="MobiDB-lite"/>
    </source>
</evidence>
<accession>A0A0K1E6J6</accession>
<dbReference type="NCBIfam" id="NF041621">
    <property type="entry name" value="MXAN_5187_C_dom"/>
    <property type="match status" value="1"/>
</dbReference>
<gene>
    <name evidence="3" type="ORF">CMC5_004210</name>
</gene>
<keyword evidence="2" id="KW-0812">Transmembrane</keyword>
<evidence type="ECO:0000256" key="2">
    <source>
        <dbReference type="SAM" id="Phobius"/>
    </source>
</evidence>
<feature type="region of interest" description="Disordered" evidence="1">
    <location>
        <begin position="397"/>
        <end position="499"/>
    </location>
</feature>
<keyword evidence="2" id="KW-0472">Membrane</keyword>
<organism evidence="3 4">
    <name type="scientific">Chondromyces crocatus</name>
    <dbReference type="NCBI Taxonomy" id="52"/>
    <lineage>
        <taxon>Bacteria</taxon>
        <taxon>Pseudomonadati</taxon>
        <taxon>Myxococcota</taxon>
        <taxon>Polyangia</taxon>
        <taxon>Polyangiales</taxon>
        <taxon>Polyangiaceae</taxon>
        <taxon>Chondromyces</taxon>
    </lineage>
</organism>
<feature type="compositionally biased region" description="Pro residues" evidence="1">
    <location>
        <begin position="460"/>
        <end position="475"/>
    </location>
</feature>
<evidence type="ECO:0000313" key="3">
    <source>
        <dbReference type="EMBL" id="AKT36307.1"/>
    </source>
</evidence>
<name>A0A0K1E6J6_CHOCO</name>
<keyword evidence="2" id="KW-1133">Transmembrane helix</keyword>
<evidence type="ECO:0008006" key="5">
    <source>
        <dbReference type="Google" id="ProtNLM"/>
    </source>
</evidence>
<dbReference type="NCBIfam" id="NF041620">
    <property type="entry name" value="MXAN_5187_fam"/>
    <property type="match status" value="1"/>
</dbReference>
<protein>
    <recommendedName>
        <fullName evidence="5">Double Cache domain-containing protein</fullName>
    </recommendedName>
</protein>
<dbReference type="Proteomes" id="UP000067626">
    <property type="component" value="Chromosome"/>
</dbReference>